<evidence type="ECO:0000256" key="8">
    <source>
        <dbReference type="ARBA" id="ARBA00022664"/>
    </source>
</evidence>
<dbReference type="FunFam" id="3.90.640.10:FF:000014">
    <property type="entry name" value="Putative actin-related protein 6"/>
    <property type="match status" value="1"/>
</dbReference>
<dbReference type="FunFam" id="3.30.420.40:FF:000058">
    <property type="entry name" value="Putative actin-related protein 5"/>
    <property type="match status" value="1"/>
</dbReference>
<dbReference type="Pfam" id="PF00022">
    <property type="entry name" value="Actin"/>
    <property type="match status" value="1"/>
</dbReference>
<dbReference type="SMART" id="SM00028">
    <property type="entry name" value="TPR"/>
    <property type="match status" value="4"/>
</dbReference>
<evidence type="ECO:0000256" key="10">
    <source>
        <dbReference type="ARBA" id="ARBA00022737"/>
    </source>
</evidence>
<sequence length="1283" mass="147037">MKVYLHPWDMLPVLVEEQQDLQHGLISVLLEMPMTFHDRHAPPTKRAKKKEEEEEDEEDLNDSNYDEFSGYGGSLFSKDPYDKDDEEADAIYEAIDKRMDEKRKEYREKRLREELERYRQERPKIQQQFSDLKRELVNVTEDEWKNVPEVGDARNRKQRNPRAEKFTPLPDSVLARNLGGETSTSIDPTSGLASMMPGVATPGMLTPTGDLDLRKIGQARNTLMNVKLNQVSDSVEGQTVVDPKGYLTDLQSMIPTYGGDINDIKKARLLLKSVRETNPNHPPAWIASARLEEVTGKVQAARNLIMKGCEVNNTSEDLWLEAARLQPPDTAKAVIAQSVRHIPTSVRIWIKAADLEIEVKAKRRVYRKALEHIPNSVRLWKAAVELEEPEDARILLSRAVECCPTSVDLWLALARLETYDNARKVLNKARENIPTDRQIWTTAAKLEEANGNKHMVEKIIERAISSLSVNGVEINREHWFKEAMEAEKAGAVHCCQVIVKAIIGFGVEEEDRKHTWMEDAETCAQQGALECARAVYAYALTAFPSKKSIWLRAAYFEKTYGTRESLETLLQRAVAHCPKSEVLWLMGAKSKWLAGDVPAARGILSLAFQANPNSEEIWLAAVKLESENSEYERARRLLAKARASAPTPRVMMKSAKLEWALNNLDAALHLLKEALEAFDDFPKLWLMKGQIEEQQGHLDKAIETYNQAIKKCPNSIPLWCLLARLEHKKNQVTKARSVLEKARLKNPKNAELWLEAIRNELRNGGARDMANTLMAKALQECPTSGLLYAEAIFMEPRPQRKTKSIDATKKCEHDPHVLLAVSKLFWCEHKISKCRDWFNRTVKIDPDLGDAWAYFYKFELLNGTEEQQEDVKKRCIAAEPHHGEHWCKVSKNIANWCLSVDQILISKLVPNCIMKAKSERRRPFIGNQIEECRDASGLFYILPFEKGYLVNWDIQKTVWDYIFSKESCSVNLNQLSVVVTEPIFNFPSIQEAMTEIFFEEYECHSLLRINAASLSCYNYRAEYPTTKCCIVVDSGYSFTYIIPYVNDAKIKEGIRRIDVGGKLLTNHLKEIISYRQLHVMDETYVINQVKEDCCFVSQDFFKDMEQAKYKLENNTIVKDYVLPDYTTLRRGYLKDPEPSNEQQILRLTNERFTIPEILFHPSDVGIRQMGIPEAIMDSIKACSEETWPHFLSNIILTGGNAKFPGFKDRVYKEVRSLAPAEYPVNVYLPQNPITYAWYGGKQLSQDSIFPNLLVTREEYEEEGPSVCFEKFDVRKGVMQEKEK</sequence>
<dbReference type="CDD" id="cd10210">
    <property type="entry name" value="ASKHA_NBD_Arp6"/>
    <property type="match status" value="1"/>
</dbReference>
<feature type="compositionally biased region" description="Polar residues" evidence="20">
    <location>
        <begin position="180"/>
        <end position="192"/>
    </location>
</feature>
<keyword evidence="7" id="KW-0597">Phosphoprotein</keyword>
<evidence type="ECO:0000256" key="16">
    <source>
        <dbReference type="ARBA" id="ARBA00046247"/>
    </source>
</evidence>
<evidence type="ECO:0000256" key="13">
    <source>
        <dbReference type="ARBA" id="ARBA00023242"/>
    </source>
</evidence>
<protein>
    <recommendedName>
        <fullName evidence="17">Actin-related protein 6</fullName>
    </recommendedName>
    <alternativeName>
        <fullName evidence="15">PRP6 homolog</fullName>
    </alternativeName>
    <alternativeName>
        <fullName evidence="5">Pre-mRNA-processing factor 6</fullName>
    </alternativeName>
    <alternativeName>
        <fullName evidence="14">U5 snRNP-associated 102 kDa protein</fullName>
    </alternativeName>
</protein>
<dbReference type="InterPro" id="IPR010491">
    <property type="entry name" value="PRP1_N"/>
</dbReference>
<evidence type="ECO:0000256" key="14">
    <source>
        <dbReference type="ARBA" id="ARBA00031070"/>
    </source>
</evidence>
<keyword evidence="13" id="KW-0539">Nucleus</keyword>
<dbReference type="GO" id="GO:0071013">
    <property type="term" value="C:catalytic step 2 spliceosome"/>
    <property type="evidence" value="ECO:0007669"/>
    <property type="project" value="TreeGrafter"/>
</dbReference>
<dbReference type="SMART" id="SM00268">
    <property type="entry name" value="ACTIN"/>
    <property type="match status" value="1"/>
</dbReference>
<dbReference type="EMBL" id="QBLH01002116">
    <property type="protein sequence ID" value="TGZ49507.1"/>
    <property type="molecule type" value="Genomic_DNA"/>
</dbReference>
<comment type="function">
    <text evidence="16">Involved in pre-mRNA splicing as component of the U4/U6-U5 tri-snRNP complex, one of the building blocks of the spliceosome. Enhances dihydrotestosterone-induced transactivation activity of AR, as well as dexamethasone-induced transactivation activity of NR3C1, but does not affect estrogen-induced transactivation.</text>
</comment>
<evidence type="ECO:0000313" key="22">
    <source>
        <dbReference type="EMBL" id="TGZ49507.1"/>
    </source>
</evidence>
<evidence type="ECO:0000256" key="4">
    <source>
        <dbReference type="ARBA" id="ARBA00005665"/>
    </source>
</evidence>
<keyword evidence="23" id="KW-1185">Reference proteome</keyword>
<reference evidence="22 23" key="1">
    <citation type="journal article" date="2019" name="Philos. Trans. R. Soc. Lond., B, Biol. Sci.">
        <title>Ant behaviour and brain gene expression of defending hosts depend on the ecological success of the intruding social parasite.</title>
        <authorList>
            <person name="Kaur R."/>
            <person name="Stoldt M."/>
            <person name="Jongepier E."/>
            <person name="Feldmeyer B."/>
            <person name="Menzel F."/>
            <person name="Bornberg-Bauer E."/>
            <person name="Foitzik S."/>
        </authorList>
    </citation>
    <scope>NUCLEOTIDE SEQUENCE [LARGE SCALE GENOMIC DNA]</scope>
    <source>
        <tissue evidence="22">Whole body</tissue>
    </source>
</reference>
<dbReference type="FunFam" id="1.25.40.10:FF:000054">
    <property type="entry name" value="Pre-mRNA processing factor 6"/>
    <property type="match status" value="1"/>
</dbReference>
<gene>
    <name evidence="22" type="ORF">DBV15_06317</name>
</gene>
<evidence type="ECO:0000256" key="20">
    <source>
        <dbReference type="SAM" id="MobiDB-lite"/>
    </source>
</evidence>
<dbReference type="Gene3D" id="3.30.420.40">
    <property type="match status" value="2"/>
</dbReference>
<evidence type="ECO:0000256" key="11">
    <source>
        <dbReference type="ARBA" id="ARBA00023187"/>
    </source>
</evidence>
<dbReference type="GO" id="GO:0000244">
    <property type="term" value="P:spliceosomal tri-snRNP complex assembly"/>
    <property type="evidence" value="ECO:0007669"/>
    <property type="project" value="TreeGrafter"/>
</dbReference>
<keyword evidence="19" id="KW-0175">Coiled coil</keyword>
<dbReference type="Gene3D" id="3.90.640.10">
    <property type="entry name" value="Actin, Chain A, domain 4"/>
    <property type="match status" value="1"/>
</dbReference>
<dbReference type="InterPro" id="IPR003107">
    <property type="entry name" value="HAT"/>
</dbReference>
<dbReference type="PANTHER" id="PTHR11246:SF1">
    <property type="entry name" value="PRE-MRNA-PROCESSING FACTOR 6"/>
    <property type="match status" value="1"/>
</dbReference>
<feature type="region of interest" description="Disordered" evidence="20">
    <location>
        <begin position="173"/>
        <end position="192"/>
    </location>
</feature>
<dbReference type="GO" id="GO:0005856">
    <property type="term" value="C:cytoskeleton"/>
    <property type="evidence" value="ECO:0007669"/>
    <property type="project" value="UniProtKB-SubCell"/>
</dbReference>
<evidence type="ECO:0000256" key="5">
    <source>
        <dbReference type="ARBA" id="ARBA00020235"/>
    </source>
</evidence>
<evidence type="ECO:0000256" key="19">
    <source>
        <dbReference type="SAM" id="Coils"/>
    </source>
</evidence>
<dbReference type="InterPro" id="IPR004000">
    <property type="entry name" value="Actin"/>
</dbReference>
<feature type="region of interest" description="Disordered" evidence="20">
    <location>
        <begin position="37"/>
        <end position="82"/>
    </location>
</feature>
<dbReference type="FunFam" id="1.25.40.10:FF:000058">
    <property type="entry name" value="Pre-mRNA processing factor 6"/>
    <property type="match status" value="1"/>
</dbReference>
<dbReference type="InterPro" id="IPR019734">
    <property type="entry name" value="TPR_rpt"/>
</dbReference>
<evidence type="ECO:0000313" key="23">
    <source>
        <dbReference type="Proteomes" id="UP000310200"/>
    </source>
</evidence>
<dbReference type="PROSITE" id="PS50005">
    <property type="entry name" value="TPR"/>
    <property type="match status" value="1"/>
</dbReference>
<dbReference type="SUPFAM" id="SSF53067">
    <property type="entry name" value="Actin-like ATPase domain"/>
    <property type="match status" value="2"/>
</dbReference>
<keyword evidence="12" id="KW-0206">Cytoskeleton</keyword>
<evidence type="ECO:0000256" key="7">
    <source>
        <dbReference type="ARBA" id="ARBA00022553"/>
    </source>
</evidence>
<evidence type="ECO:0000256" key="3">
    <source>
        <dbReference type="ARBA" id="ARBA00004642"/>
    </source>
</evidence>
<keyword evidence="18" id="KW-0802">TPR repeat</keyword>
<dbReference type="PANTHER" id="PTHR11246">
    <property type="entry name" value="PRE-MRNA SPLICING FACTOR"/>
    <property type="match status" value="1"/>
</dbReference>
<evidence type="ECO:0000256" key="12">
    <source>
        <dbReference type="ARBA" id="ARBA00023212"/>
    </source>
</evidence>
<feature type="repeat" description="TPR" evidence="18">
    <location>
        <begin position="682"/>
        <end position="715"/>
    </location>
</feature>
<dbReference type="Pfam" id="PF06424">
    <property type="entry name" value="PRP1_N"/>
    <property type="match status" value="1"/>
</dbReference>
<evidence type="ECO:0000256" key="1">
    <source>
        <dbReference type="ARBA" id="ARBA00004245"/>
    </source>
</evidence>
<evidence type="ECO:0000256" key="18">
    <source>
        <dbReference type="PROSITE-ProRule" id="PRU00339"/>
    </source>
</evidence>
<dbReference type="FunFam" id="2.30.36.70:FF:000003">
    <property type="entry name" value="Actin-related protein 6"/>
    <property type="match status" value="1"/>
</dbReference>
<feature type="coiled-coil region" evidence="19">
    <location>
        <begin position="92"/>
        <end position="135"/>
    </location>
</feature>
<evidence type="ECO:0000256" key="15">
    <source>
        <dbReference type="ARBA" id="ARBA00032140"/>
    </source>
</evidence>
<dbReference type="Pfam" id="PF13432">
    <property type="entry name" value="TPR_16"/>
    <property type="match status" value="1"/>
</dbReference>
<dbReference type="GO" id="GO:0046540">
    <property type="term" value="C:U4/U6 x U5 tri-snRNP complex"/>
    <property type="evidence" value="ECO:0007669"/>
    <property type="project" value="TreeGrafter"/>
</dbReference>
<keyword evidence="11" id="KW-0508">mRNA splicing</keyword>
<comment type="caution">
    <text evidence="22">The sequence shown here is derived from an EMBL/GenBank/DDBJ whole genome shotgun (WGS) entry which is preliminary data.</text>
</comment>
<keyword evidence="6" id="KW-0963">Cytoplasm</keyword>
<evidence type="ECO:0000256" key="6">
    <source>
        <dbReference type="ARBA" id="ARBA00022490"/>
    </source>
</evidence>
<dbReference type="FunFam" id="1.25.40.10:FF:000649">
    <property type="entry name" value="mRNA splicing factor (Prp1/Zer1), putative"/>
    <property type="match status" value="1"/>
</dbReference>
<dbReference type="FunFam" id="1.25.40.10:FF:003529">
    <property type="entry name" value="Uncharacterized protein"/>
    <property type="match status" value="1"/>
</dbReference>
<dbReference type="InterPro" id="IPR043129">
    <property type="entry name" value="ATPase_NBD"/>
</dbReference>
<name>A0A4S2KNL9_9HYME</name>
<dbReference type="Gene3D" id="2.30.36.70">
    <property type="entry name" value="Actin, Chain A, domain 2"/>
    <property type="match status" value="1"/>
</dbReference>
<dbReference type="InterPro" id="IPR011990">
    <property type="entry name" value="TPR-like_helical_dom_sf"/>
</dbReference>
<dbReference type="SUPFAM" id="SSF48452">
    <property type="entry name" value="TPR-like"/>
    <property type="match status" value="3"/>
</dbReference>
<dbReference type="SMART" id="SM00386">
    <property type="entry name" value="HAT"/>
    <property type="match status" value="14"/>
</dbReference>
<dbReference type="GO" id="GO:0016607">
    <property type="term" value="C:nuclear speck"/>
    <property type="evidence" value="ECO:0007669"/>
    <property type="project" value="UniProtKB-SubCell"/>
</dbReference>
<dbReference type="InterPro" id="IPR045075">
    <property type="entry name" value="Syf1-like"/>
</dbReference>
<feature type="domain" description="PRP1 splicing factor N-terminal" evidence="21">
    <location>
        <begin position="43"/>
        <end position="156"/>
    </location>
</feature>
<accession>A0A4S2KNL9</accession>
<evidence type="ECO:0000256" key="2">
    <source>
        <dbReference type="ARBA" id="ARBA00004324"/>
    </source>
</evidence>
<comment type="similarity">
    <text evidence="4">Belongs to the actin family. ARP6 subfamily.</text>
</comment>
<comment type="subcellular location">
    <subcellularLocation>
        <location evidence="1">Cytoplasm</location>
        <location evidence="1">Cytoskeleton</location>
    </subcellularLocation>
    <subcellularLocation>
        <location evidence="2">Nucleus speckle</location>
    </subcellularLocation>
    <subcellularLocation>
        <location evidence="3">Nucleus</location>
        <location evidence="3">Nucleoplasm</location>
    </subcellularLocation>
</comment>
<keyword evidence="10" id="KW-0677">Repeat</keyword>
<evidence type="ECO:0000256" key="9">
    <source>
        <dbReference type="ARBA" id="ARBA00022728"/>
    </source>
</evidence>
<keyword evidence="8" id="KW-0507">mRNA processing</keyword>
<organism evidence="22 23">
    <name type="scientific">Temnothorax longispinosus</name>
    <dbReference type="NCBI Taxonomy" id="300112"/>
    <lineage>
        <taxon>Eukaryota</taxon>
        <taxon>Metazoa</taxon>
        <taxon>Ecdysozoa</taxon>
        <taxon>Arthropoda</taxon>
        <taxon>Hexapoda</taxon>
        <taxon>Insecta</taxon>
        <taxon>Pterygota</taxon>
        <taxon>Neoptera</taxon>
        <taxon>Endopterygota</taxon>
        <taxon>Hymenoptera</taxon>
        <taxon>Apocrita</taxon>
        <taxon>Aculeata</taxon>
        <taxon>Formicoidea</taxon>
        <taxon>Formicidae</taxon>
        <taxon>Myrmicinae</taxon>
        <taxon>Temnothorax</taxon>
    </lineage>
</organism>
<evidence type="ECO:0000256" key="17">
    <source>
        <dbReference type="ARBA" id="ARBA00074635"/>
    </source>
</evidence>
<dbReference type="Gene3D" id="1.25.40.10">
    <property type="entry name" value="Tetratricopeptide repeat domain"/>
    <property type="match status" value="3"/>
</dbReference>
<keyword evidence="9" id="KW-0747">Spliceosome</keyword>
<feature type="compositionally biased region" description="Acidic residues" evidence="20">
    <location>
        <begin position="52"/>
        <end position="65"/>
    </location>
</feature>
<evidence type="ECO:0000259" key="21">
    <source>
        <dbReference type="Pfam" id="PF06424"/>
    </source>
</evidence>
<dbReference type="Proteomes" id="UP000310200">
    <property type="component" value="Unassembled WGS sequence"/>
</dbReference>
<dbReference type="STRING" id="300112.A0A4S2KNL9"/>
<proteinExistence type="inferred from homology"/>